<evidence type="ECO:0000313" key="2">
    <source>
        <dbReference type="Proteomes" id="UP000282674"/>
    </source>
</evidence>
<evidence type="ECO:0000313" key="1">
    <source>
        <dbReference type="EMBL" id="RMI36993.1"/>
    </source>
</evidence>
<dbReference type="EMBL" id="RFFG01000119">
    <property type="protein sequence ID" value="RMI36993.1"/>
    <property type="molecule type" value="Genomic_DNA"/>
</dbReference>
<dbReference type="Proteomes" id="UP000282674">
    <property type="component" value="Unassembled WGS sequence"/>
</dbReference>
<name>A0A3M2LKF1_9ACTN</name>
<comment type="caution">
    <text evidence="1">The sequence shown here is derived from an EMBL/GenBank/DDBJ whole genome shotgun (WGS) entry which is preliminary data.</text>
</comment>
<sequence>MGSNANAFHHGSVFERGNALDAAEAAFDLLMQGPEPLSIDGRQFGNELPGREIDLRELRELLLDRQTELEVRDAVWAELVRQSRKHGGAWTVGCVGIALPGLKRIASRVTRDVPAALAEDIISDLLVAFLSGLATLDLDRHSIAPRLLWLAKRAAVRTRRKCTVDLPTAPEDLPRNGSQDSGHEDFVLADAVAQGVITGEEAELIGRTRLERVPLSQVARELGTPARRLYHLRESAEKRLVAAIDDGKVTANSHADLRNQGC</sequence>
<accession>A0A3M2LKF1</accession>
<proteinExistence type="predicted"/>
<gene>
    <name evidence="1" type="ORF">EBO15_37060</name>
</gene>
<reference evidence="1 2" key="1">
    <citation type="submission" date="2018-10" db="EMBL/GenBank/DDBJ databases">
        <title>Isolation from soil.</title>
        <authorList>
            <person name="Hu J."/>
        </authorList>
    </citation>
    <scope>NUCLEOTIDE SEQUENCE [LARGE SCALE GENOMIC DNA]</scope>
    <source>
        <strain evidence="1 2">NEAU-Ht49</strain>
    </source>
</reference>
<dbReference type="OrthoDB" id="4164470at2"/>
<organism evidence="1 2">
    <name type="scientific">Actinomadura harenae</name>
    <dbReference type="NCBI Taxonomy" id="2483351"/>
    <lineage>
        <taxon>Bacteria</taxon>
        <taxon>Bacillati</taxon>
        <taxon>Actinomycetota</taxon>
        <taxon>Actinomycetes</taxon>
        <taxon>Streptosporangiales</taxon>
        <taxon>Thermomonosporaceae</taxon>
        <taxon>Actinomadura</taxon>
    </lineage>
</organism>
<dbReference type="AlphaFoldDB" id="A0A3M2LKF1"/>
<keyword evidence="2" id="KW-1185">Reference proteome</keyword>
<protein>
    <submittedName>
        <fullName evidence="1">Sigma-70 family RNA polymerase sigma factor</fullName>
    </submittedName>
</protein>
<dbReference type="RefSeq" id="WP_122199140.1">
    <property type="nucleotide sequence ID" value="NZ_JBHSKC010000053.1"/>
</dbReference>